<dbReference type="AlphaFoldDB" id="A0A6P2KJ55"/>
<keyword evidence="1" id="KW-0812">Transmembrane</keyword>
<evidence type="ECO:0000256" key="1">
    <source>
        <dbReference type="SAM" id="Phobius"/>
    </source>
</evidence>
<sequence length="159" mass="18207">MACELQSGWTTVIQASAAALSPIIAIAAGWIAWQQVRINRNKLKLDRFDKRFTVHEAAMTFVAKVATRGNVDTAEMNEFIAKTRGTRFLLSKEIADYLDEIYRNAGRLRSVSISMEALTLSDEVRQKFSDKWLELNEWFQKQLDVIPEKFSPFLSIDDM</sequence>
<accession>A0A6P2KJ55</accession>
<reference evidence="2 3" key="1">
    <citation type="submission" date="2019-09" db="EMBL/GenBank/DDBJ databases">
        <authorList>
            <person name="Depoorter E."/>
        </authorList>
    </citation>
    <scope>NUCLEOTIDE SEQUENCE [LARGE SCALE GENOMIC DNA]</scope>
    <source>
        <strain evidence="2">LMG 13014</strain>
    </source>
</reference>
<feature type="transmembrane region" description="Helical" evidence="1">
    <location>
        <begin position="12"/>
        <end position="33"/>
    </location>
</feature>
<keyword evidence="1" id="KW-0472">Membrane</keyword>
<dbReference type="EMBL" id="CABVQC010000014">
    <property type="protein sequence ID" value="VWB57614.1"/>
    <property type="molecule type" value="Genomic_DNA"/>
</dbReference>
<gene>
    <name evidence="2" type="ORF">BLA13014_02551</name>
</gene>
<evidence type="ECO:0008006" key="4">
    <source>
        <dbReference type="Google" id="ProtNLM"/>
    </source>
</evidence>
<evidence type="ECO:0000313" key="2">
    <source>
        <dbReference type="EMBL" id="VWB57614.1"/>
    </source>
</evidence>
<evidence type="ECO:0000313" key="3">
    <source>
        <dbReference type="Proteomes" id="UP000494261"/>
    </source>
</evidence>
<organism evidence="2 3">
    <name type="scientific">Burkholderia aenigmatica</name>
    <dbReference type="NCBI Taxonomy" id="2015348"/>
    <lineage>
        <taxon>Bacteria</taxon>
        <taxon>Pseudomonadati</taxon>
        <taxon>Pseudomonadota</taxon>
        <taxon>Betaproteobacteria</taxon>
        <taxon>Burkholderiales</taxon>
        <taxon>Burkholderiaceae</taxon>
        <taxon>Burkholderia</taxon>
        <taxon>Burkholderia cepacia complex</taxon>
    </lineage>
</organism>
<keyword evidence="1" id="KW-1133">Transmembrane helix</keyword>
<protein>
    <recommendedName>
        <fullName evidence="4">DUF4760 domain-containing protein</fullName>
    </recommendedName>
</protein>
<dbReference type="Proteomes" id="UP000494261">
    <property type="component" value="Unassembled WGS sequence"/>
</dbReference>
<name>A0A6P2KJ55_9BURK</name>
<proteinExistence type="predicted"/>